<dbReference type="Proteomes" id="UP000092871">
    <property type="component" value="Unassembled WGS sequence"/>
</dbReference>
<evidence type="ECO:0000313" key="7">
    <source>
        <dbReference type="Proteomes" id="UP000092871"/>
    </source>
</evidence>
<dbReference type="Pfam" id="PF00990">
    <property type="entry name" value="GGDEF"/>
    <property type="match status" value="1"/>
</dbReference>
<evidence type="ECO:0000259" key="3">
    <source>
        <dbReference type="PROSITE" id="PS50887"/>
    </source>
</evidence>
<dbReference type="EC" id="2.7.7.65" evidence="1"/>
<feature type="domain" description="GGDEF" evidence="3">
    <location>
        <begin position="156"/>
        <end position="289"/>
    </location>
</feature>
<dbReference type="InterPro" id="IPR050469">
    <property type="entry name" value="Diguanylate_Cyclase"/>
</dbReference>
<dbReference type="EMBL" id="FLRB01000005">
    <property type="protein sequence ID" value="SBT19960.1"/>
    <property type="molecule type" value="Genomic_DNA"/>
</dbReference>
<dbReference type="GO" id="GO:0043709">
    <property type="term" value="P:cell adhesion involved in single-species biofilm formation"/>
    <property type="evidence" value="ECO:0007669"/>
    <property type="project" value="TreeGrafter"/>
</dbReference>
<dbReference type="GO" id="GO:0005886">
    <property type="term" value="C:plasma membrane"/>
    <property type="evidence" value="ECO:0007669"/>
    <property type="project" value="TreeGrafter"/>
</dbReference>
<dbReference type="Proteomes" id="UP000092840">
    <property type="component" value="Unassembled WGS sequence"/>
</dbReference>
<dbReference type="PANTHER" id="PTHR45138:SF9">
    <property type="entry name" value="DIGUANYLATE CYCLASE DGCM-RELATED"/>
    <property type="match status" value="1"/>
</dbReference>
<reference evidence="5 6" key="1">
    <citation type="submission" date="2016-06" db="EMBL/GenBank/DDBJ databases">
        <authorList>
            <person name="Rodrigo-Torres L."/>
            <person name="Arahal D.R."/>
        </authorList>
    </citation>
    <scope>NUCLEOTIDE SEQUENCE [LARGE SCALE GENOMIC DNA]</scope>
    <source>
        <strain evidence="5 6">CECT 5116</strain>
    </source>
</reference>
<dbReference type="PROSITE" id="PS50887">
    <property type="entry name" value="GGDEF"/>
    <property type="match status" value="1"/>
</dbReference>
<protein>
    <recommendedName>
        <fullName evidence="1">diguanylate cyclase</fullName>
        <ecNumber evidence="1">2.7.7.65</ecNumber>
    </recommendedName>
</protein>
<sequence length="296" mass="34078">MQKFDFQEFVTALDAGQQAHLEWSRRILRCTVLRSFPDDDVMHNDAHHLCQFGQFLAQHLITFTSINAEQTQRLVTVHQQMHDTIRNLARPISQGLAGNIEDLEHFERCQAELIDHLAYFKTQAIYHYTQIDNLTGLPLRQRLIQEFRGQQQQCSGALALMFIDVDHFKSINDLYGHNMGDTVLQQLVLRIHDVLNIDQSMYRYGGEEFIIMLCAAQVKQAEALAELIRHTVYHTPIVHQDDATIQISVTIGVALARHQEPLVSVIERADKAMYYGKQHGRNRVINADHITLENKS</sequence>
<accession>A0A1C3JR01</accession>
<evidence type="ECO:0000256" key="2">
    <source>
        <dbReference type="ARBA" id="ARBA00034247"/>
    </source>
</evidence>
<dbReference type="AlphaFoldDB" id="A0A1C3JR01"/>
<dbReference type="GO" id="GO:0052621">
    <property type="term" value="F:diguanylate cyclase activity"/>
    <property type="evidence" value="ECO:0007669"/>
    <property type="project" value="UniProtKB-EC"/>
</dbReference>
<keyword evidence="4" id="KW-0808">Transferase</keyword>
<dbReference type="Gene3D" id="3.30.70.270">
    <property type="match status" value="1"/>
</dbReference>
<dbReference type="InterPro" id="IPR000160">
    <property type="entry name" value="GGDEF_dom"/>
</dbReference>
<organism evidence="4 7">
    <name type="scientific">Marinomonas gallaica</name>
    <dbReference type="NCBI Taxonomy" id="1806667"/>
    <lineage>
        <taxon>Bacteria</taxon>
        <taxon>Pseudomonadati</taxon>
        <taxon>Pseudomonadota</taxon>
        <taxon>Gammaproteobacteria</taxon>
        <taxon>Oceanospirillales</taxon>
        <taxon>Oceanospirillaceae</taxon>
        <taxon>Marinomonas</taxon>
    </lineage>
</organism>
<dbReference type="RefSeq" id="WP_083202857.1">
    <property type="nucleotide sequence ID" value="NZ_FLRA01000012.1"/>
</dbReference>
<evidence type="ECO:0000313" key="4">
    <source>
        <dbReference type="EMBL" id="SBT17634.1"/>
    </source>
</evidence>
<dbReference type="PANTHER" id="PTHR45138">
    <property type="entry name" value="REGULATORY COMPONENTS OF SENSORY TRANSDUCTION SYSTEM"/>
    <property type="match status" value="1"/>
</dbReference>
<name>A0A1C3JR01_9GAMM</name>
<comment type="catalytic activity">
    <reaction evidence="2">
        <text>2 GTP = 3',3'-c-di-GMP + 2 diphosphate</text>
        <dbReference type="Rhea" id="RHEA:24898"/>
        <dbReference type="ChEBI" id="CHEBI:33019"/>
        <dbReference type="ChEBI" id="CHEBI:37565"/>
        <dbReference type="ChEBI" id="CHEBI:58805"/>
        <dbReference type="EC" id="2.7.7.65"/>
    </reaction>
</comment>
<evidence type="ECO:0000313" key="6">
    <source>
        <dbReference type="Proteomes" id="UP000092840"/>
    </source>
</evidence>
<dbReference type="InterPro" id="IPR029787">
    <property type="entry name" value="Nucleotide_cyclase"/>
</dbReference>
<dbReference type="SMART" id="SM00267">
    <property type="entry name" value="GGDEF"/>
    <property type="match status" value="1"/>
</dbReference>
<dbReference type="NCBIfam" id="TIGR00254">
    <property type="entry name" value="GGDEF"/>
    <property type="match status" value="1"/>
</dbReference>
<dbReference type="GO" id="GO:1902201">
    <property type="term" value="P:negative regulation of bacterial-type flagellum-dependent cell motility"/>
    <property type="evidence" value="ECO:0007669"/>
    <property type="project" value="TreeGrafter"/>
</dbReference>
<gene>
    <name evidence="4" type="primary">ydeH</name>
    <name evidence="4" type="ORF">MGA5115_01750</name>
    <name evidence="5" type="ORF">MGA5116_00543</name>
</gene>
<proteinExistence type="predicted"/>
<dbReference type="SUPFAM" id="SSF55073">
    <property type="entry name" value="Nucleotide cyclase"/>
    <property type="match status" value="1"/>
</dbReference>
<evidence type="ECO:0000256" key="1">
    <source>
        <dbReference type="ARBA" id="ARBA00012528"/>
    </source>
</evidence>
<dbReference type="Gene3D" id="1.20.120.30">
    <property type="entry name" value="Aspartate receptor, ligand-binding domain"/>
    <property type="match status" value="1"/>
</dbReference>
<evidence type="ECO:0000313" key="5">
    <source>
        <dbReference type="EMBL" id="SBT19960.1"/>
    </source>
</evidence>
<dbReference type="CDD" id="cd01949">
    <property type="entry name" value="GGDEF"/>
    <property type="match status" value="1"/>
</dbReference>
<dbReference type="EMBL" id="FLRA01000012">
    <property type="protein sequence ID" value="SBT17634.1"/>
    <property type="molecule type" value="Genomic_DNA"/>
</dbReference>
<reference evidence="4 7" key="2">
    <citation type="submission" date="2016-06" db="EMBL/GenBank/DDBJ databases">
        <authorList>
            <person name="Kjaerup R.B."/>
            <person name="Dalgaard T.S."/>
            <person name="Juul-Madsen H.R."/>
        </authorList>
    </citation>
    <scope>NUCLEOTIDE SEQUENCE [LARGE SCALE GENOMIC DNA]</scope>
    <source>
        <strain evidence="4 7">CECT 5115</strain>
    </source>
</reference>
<keyword evidence="4" id="KW-0548">Nucleotidyltransferase</keyword>
<keyword evidence="6" id="KW-1185">Reference proteome</keyword>
<dbReference type="OrthoDB" id="9812260at2"/>
<dbReference type="InterPro" id="IPR043128">
    <property type="entry name" value="Rev_trsase/Diguanyl_cyclase"/>
</dbReference>